<dbReference type="Proteomes" id="UP000270499">
    <property type="component" value="Unassembled WGS sequence"/>
</dbReference>
<comment type="caution">
    <text evidence="1">The sequence shown here is derived from an EMBL/GenBank/DDBJ whole genome shotgun (WGS) entry which is preliminary data.</text>
</comment>
<gene>
    <name evidence="1" type="ORF">ALP59_01983</name>
</gene>
<protein>
    <submittedName>
        <fullName evidence="1">Uncharacterized protein</fullName>
    </submittedName>
</protein>
<evidence type="ECO:0000313" key="2">
    <source>
        <dbReference type="Proteomes" id="UP000270499"/>
    </source>
</evidence>
<dbReference type="AlphaFoldDB" id="A0A3M5GH53"/>
<organism evidence="1 2">
    <name type="scientific">Pseudomonas savastanoi</name>
    <name type="common">Pseudomonas syringae pv. savastanoi</name>
    <dbReference type="NCBI Taxonomy" id="29438"/>
    <lineage>
        <taxon>Bacteria</taxon>
        <taxon>Pseudomonadati</taxon>
        <taxon>Pseudomonadota</taxon>
        <taxon>Gammaproteobacteria</taxon>
        <taxon>Pseudomonadales</taxon>
        <taxon>Pseudomonadaceae</taxon>
        <taxon>Pseudomonas</taxon>
    </lineage>
</organism>
<name>A0A3M5GH53_PSESS</name>
<reference evidence="1 2" key="1">
    <citation type="submission" date="2018-08" db="EMBL/GenBank/DDBJ databases">
        <title>Recombination of ecologically and evolutionarily significant loci maintains genetic cohesion in the Pseudomonas syringae species complex.</title>
        <authorList>
            <person name="Dillon M."/>
            <person name="Thakur S."/>
            <person name="Almeida R.N.D."/>
            <person name="Weir B.S."/>
            <person name="Guttman D.S."/>
        </authorList>
    </citation>
    <scope>NUCLEOTIDE SEQUENCE [LARGE SCALE GENOMIC DNA]</scope>
    <source>
        <strain evidence="1 2">ICMP 9421</strain>
    </source>
</reference>
<evidence type="ECO:0000313" key="1">
    <source>
        <dbReference type="EMBL" id="RMS85471.1"/>
    </source>
</evidence>
<proteinExistence type="predicted"/>
<accession>A0A3M5GH53</accession>
<dbReference type="EMBL" id="RBSW01000053">
    <property type="protein sequence ID" value="RMS85471.1"/>
    <property type="molecule type" value="Genomic_DNA"/>
</dbReference>
<sequence>MFKSLSATALNQSRYTFTLYFYSSPDLIQTELFRRILYPQSLKLKPVGFGVAIRSNPEATTIYSYTYVFVQDSFGIKPTNRSQT</sequence>